<keyword evidence="2" id="KW-1185">Reference proteome</keyword>
<dbReference type="Proteomes" id="UP001064027">
    <property type="component" value="Chromosome"/>
</dbReference>
<dbReference type="EMBL" id="CP104558">
    <property type="protein sequence ID" value="UXH45257.1"/>
    <property type="molecule type" value="Genomic_DNA"/>
</dbReference>
<proteinExistence type="predicted"/>
<gene>
    <name evidence="1" type="ORF">N5C46_04105</name>
</gene>
<evidence type="ECO:0000313" key="1">
    <source>
        <dbReference type="EMBL" id="UXH45257.1"/>
    </source>
</evidence>
<protein>
    <submittedName>
        <fullName evidence="1">SMC family ATPase</fullName>
    </submittedName>
</protein>
<sequence>MKPLKLVMQAFGPYAGRETIDFRELDNRTMFVISGKTGAGKTTIFDGISYAIYGKASGEDRNPTELRSQFANHDDSTEVDLLFSLRGRTYRIWRSPQQEKKKARGEGYTTINARSELYVYDEDGKEQLLAANVREVDEKIKELIQLDANQFRQILMIPQGEFRKLLTSDSKDKELILQRLFHTELYKTIQEKLKSEADGLKRSVESSIEERTRELVRIHFEENEELQSLLLENPLNDHRILHLLAPHIEGMEKKEKKLRQQYENVQVKRDAYQKDLAEAKSLVDQYNLQEKLKNQKKSLLALKPEIESIDHEIVLARRASHLVQQDEYCHKLNRNLNELKSQLATLSEEKQTITEKLLTATKIFEEETKNEPLREQASKRVTQLENMEKDIDSLDTLMNETGDLKERYEKQQGIVTKQNEQISFLQKGIKEREIRVKEGESGQENVFQLEKNVQEKLSLLEQINDMNQLEQNLQRVKTERDQLKTRYSQLEDRLQDASETLTFLEGKWNSAQAALLAKGLADDAPCPVCGSEHHPNPAVEADSIPSGEDLKEAKGKLQELETEEKKLSLAIAQEETKIQGIQEQVENINKKICEKKRDFNQFEIGETRSLLMTEIESLKTDIASKKKEVEKVKVMAEEIRKGREKLEELEGAREKNQDMLQELNTLFHTKNTTLEKVKESIPLDLRTKAQFEQVLEKEKQRLKELKTSFEHSQKQYYELLNQNSVKDSQVRDKEIHIENVNMEMKAERDAFLKLLTEQGFSHYKAFLEAKKSEAEVTALQEKVKKYGEELRSVTDRLSDIEGILKDKQRPDLQRIEEDIIKVTDELKEVNSHLNRVMTNRKENELILTRVTAINEGIRDLESRYQTVGHLAEVARGQNANRITFERYVLASFLEDILGVANERLIKMTSGRYQLIRKTDRSKGNVQSGLELLVFDQYTGQERHVKTLSGGESFKASLALALGLADVVQQYAGGVSLETMFIDEGFGTLDPESLDQAIEALMDIQSSGRLVGLISHVPELKERIDARLEVISSQNGSRTEFRFLA</sequence>
<name>A0ACD4C9Y9_9BACI</name>
<accession>A0ACD4C9Y9</accession>
<evidence type="ECO:0000313" key="2">
    <source>
        <dbReference type="Proteomes" id="UP001064027"/>
    </source>
</evidence>
<reference evidence="1" key="1">
    <citation type="submission" date="2022-09" db="EMBL/GenBank/DDBJ databases">
        <title>Complete genome sequence of Rossellomorea vietnamensis strain RL-WG62, a newly isolated PGPR with the potential for plant salinity stress alleviation.</title>
        <authorList>
            <person name="Ren L."/>
            <person name="Wang G."/>
            <person name="Hu H."/>
        </authorList>
    </citation>
    <scope>NUCLEOTIDE SEQUENCE</scope>
    <source>
        <strain evidence="1">RL-WG62</strain>
    </source>
</reference>
<organism evidence="1 2">
    <name type="scientific">Rossellomorea vietnamensis</name>
    <dbReference type="NCBI Taxonomy" id="218284"/>
    <lineage>
        <taxon>Bacteria</taxon>
        <taxon>Bacillati</taxon>
        <taxon>Bacillota</taxon>
        <taxon>Bacilli</taxon>
        <taxon>Bacillales</taxon>
        <taxon>Bacillaceae</taxon>
        <taxon>Rossellomorea</taxon>
    </lineage>
</organism>